<dbReference type="PANTHER" id="PTHR33178:SF7">
    <property type="entry name" value="STRESS RESPONSIVE A_B BARREL DOMAIN PROTEIN"/>
    <property type="match status" value="1"/>
</dbReference>
<dbReference type="SUPFAM" id="SSF54909">
    <property type="entry name" value="Dimeric alpha+beta barrel"/>
    <property type="match status" value="2"/>
</dbReference>
<evidence type="ECO:0000259" key="2">
    <source>
        <dbReference type="PROSITE" id="PS51502"/>
    </source>
</evidence>
<comment type="caution">
    <text evidence="3">The sequence shown here is derived from an EMBL/GenBank/DDBJ whole genome shotgun (WGS) entry which is preliminary data.</text>
</comment>
<dbReference type="Pfam" id="PF07876">
    <property type="entry name" value="Dabb"/>
    <property type="match status" value="2"/>
</dbReference>
<feature type="domain" description="Stress-response A/B barrel" evidence="2">
    <location>
        <begin position="7"/>
        <end position="103"/>
    </location>
</feature>
<dbReference type="InterPro" id="IPR044662">
    <property type="entry name" value="HS1/DABB1-like"/>
</dbReference>
<evidence type="ECO:0000256" key="1">
    <source>
        <dbReference type="ARBA" id="ARBA00011738"/>
    </source>
</evidence>
<dbReference type="PROSITE" id="PS51502">
    <property type="entry name" value="S_R_A_B_BARREL"/>
    <property type="match status" value="2"/>
</dbReference>
<comment type="subunit">
    <text evidence="1">Homodimer.</text>
</comment>
<protein>
    <recommendedName>
        <fullName evidence="2">Stress-response A/B barrel domain-containing protein</fullName>
    </recommendedName>
</protein>
<reference evidence="3" key="1">
    <citation type="submission" date="2023-07" db="EMBL/GenBank/DDBJ databases">
        <title>draft genome sequence of fig (Ficus carica).</title>
        <authorList>
            <person name="Takahashi T."/>
            <person name="Nishimura K."/>
        </authorList>
    </citation>
    <scope>NUCLEOTIDE SEQUENCE</scope>
</reference>
<dbReference type="Gene3D" id="3.30.70.100">
    <property type="match status" value="2"/>
</dbReference>
<dbReference type="InterPro" id="IPR011008">
    <property type="entry name" value="Dimeric_a/b-barrel"/>
</dbReference>
<accession>A0AA88AHA3</accession>
<dbReference type="PANTHER" id="PTHR33178">
    <property type="match status" value="1"/>
</dbReference>
<dbReference type="AlphaFoldDB" id="A0AA88AHA3"/>
<evidence type="ECO:0000313" key="3">
    <source>
        <dbReference type="EMBL" id="GMN53027.1"/>
    </source>
</evidence>
<dbReference type="Proteomes" id="UP001187192">
    <property type="component" value="Unassembled WGS sequence"/>
</dbReference>
<dbReference type="SMART" id="SM00886">
    <property type="entry name" value="Dabb"/>
    <property type="match status" value="2"/>
</dbReference>
<dbReference type="EMBL" id="BTGU01000044">
    <property type="protein sequence ID" value="GMN53027.1"/>
    <property type="molecule type" value="Genomic_DNA"/>
</dbReference>
<dbReference type="InterPro" id="IPR013097">
    <property type="entry name" value="Dabb"/>
</dbReference>
<proteinExistence type="predicted"/>
<evidence type="ECO:0000313" key="4">
    <source>
        <dbReference type="Proteomes" id="UP001187192"/>
    </source>
</evidence>
<sequence length="226" mass="24364">MSSSQIIEHVAIFKLKDTTDQPSHAADKVVSRINSLISLDPVLHITAAPLRRVRSTSGLAVTHILHSRFRSKDDFAAYLVHPAHLNVVSENAPLVDDNLALAVDWIATGPDLLGPAIPPPGSAVRVALWKLKEGVSGDERKSKVLEAIRGIKEGLGGVSQFSFGENFSPERAKGFEMAFLVVFSSLSVLESADSEKVQEKLKDFVDSLLVLDFVVPSNSSEQSLGA</sequence>
<name>A0AA88AHA3_FICCA</name>
<keyword evidence="4" id="KW-1185">Reference proteome</keyword>
<gene>
    <name evidence="3" type="ORF">TIFTF001_022179</name>
</gene>
<organism evidence="3 4">
    <name type="scientific">Ficus carica</name>
    <name type="common">Common fig</name>
    <dbReference type="NCBI Taxonomy" id="3494"/>
    <lineage>
        <taxon>Eukaryota</taxon>
        <taxon>Viridiplantae</taxon>
        <taxon>Streptophyta</taxon>
        <taxon>Embryophyta</taxon>
        <taxon>Tracheophyta</taxon>
        <taxon>Spermatophyta</taxon>
        <taxon>Magnoliopsida</taxon>
        <taxon>eudicotyledons</taxon>
        <taxon>Gunneridae</taxon>
        <taxon>Pentapetalae</taxon>
        <taxon>rosids</taxon>
        <taxon>fabids</taxon>
        <taxon>Rosales</taxon>
        <taxon>Moraceae</taxon>
        <taxon>Ficeae</taxon>
        <taxon>Ficus</taxon>
    </lineage>
</organism>
<feature type="domain" description="Stress-response A/B barrel" evidence="2">
    <location>
        <begin position="123"/>
        <end position="217"/>
    </location>
</feature>